<protein>
    <submittedName>
        <fullName evidence="8">GtrA family protein</fullName>
    </submittedName>
</protein>
<gene>
    <name evidence="8" type="ORF">ASILVAE211_12675</name>
</gene>
<dbReference type="GO" id="GO:0000271">
    <property type="term" value="P:polysaccharide biosynthetic process"/>
    <property type="evidence" value="ECO:0007669"/>
    <property type="project" value="InterPro"/>
</dbReference>
<keyword evidence="3 6" id="KW-0812">Transmembrane</keyword>
<keyword evidence="4 6" id="KW-1133">Transmembrane helix</keyword>
<evidence type="ECO:0000256" key="6">
    <source>
        <dbReference type="SAM" id="Phobius"/>
    </source>
</evidence>
<evidence type="ECO:0000256" key="2">
    <source>
        <dbReference type="ARBA" id="ARBA00009399"/>
    </source>
</evidence>
<reference evidence="8" key="1">
    <citation type="journal article" date="2021" name="Microorganisms">
        <title>Acidisoma silvae sp. nov. and Acidisomacellulosilytica sp. nov., Two Acidophilic Bacteria Isolated from Decaying Wood, Hydrolyzing Cellulose and Producing Poly-3-hydroxybutyrate.</title>
        <authorList>
            <person name="Mieszkin S."/>
            <person name="Pouder E."/>
            <person name="Uroz S."/>
            <person name="Simon-Colin C."/>
            <person name="Alain K."/>
        </authorList>
    </citation>
    <scope>NUCLEOTIDE SEQUENCE</scope>
    <source>
        <strain evidence="8">HW T2.11</strain>
    </source>
</reference>
<feature type="transmembrane region" description="Helical" evidence="6">
    <location>
        <begin position="38"/>
        <end position="62"/>
    </location>
</feature>
<evidence type="ECO:0000256" key="4">
    <source>
        <dbReference type="ARBA" id="ARBA00022989"/>
    </source>
</evidence>
<dbReference type="EMBL" id="JAESVB010000005">
    <property type="protein sequence ID" value="MCB8876040.1"/>
    <property type="molecule type" value="Genomic_DNA"/>
</dbReference>
<dbReference type="InterPro" id="IPR051401">
    <property type="entry name" value="GtrA_CellWall_Glycosyl"/>
</dbReference>
<reference evidence="8" key="2">
    <citation type="submission" date="2021-01" db="EMBL/GenBank/DDBJ databases">
        <authorList>
            <person name="Mieszkin S."/>
            <person name="Pouder E."/>
            <person name="Alain K."/>
        </authorList>
    </citation>
    <scope>NUCLEOTIDE SEQUENCE</scope>
    <source>
        <strain evidence="8">HW T2.11</strain>
    </source>
</reference>
<dbReference type="Proteomes" id="UP000708298">
    <property type="component" value="Unassembled WGS sequence"/>
</dbReference>
<evidence type="ECO:0000313" key="8">
    <source>
        <dbReference type="EMBL" id="MCB8876040.1"/>
    </source>
</evidence>
<dbReference type="PANTHER" id="PTHR38459">
    <property type="entry name" value="PROPHAGE BACTOPRENOL-LINKED GLUCOSE TRANSLOCASE HOMOLOG"/>
    <property type="match status" value="1"/>
</dbReference>
<sequence>MNSLLDRHGPLARQILQFGVVGVCGFLVDNAFVYTAHFVFGMGLILAGLLSFFVAATANWFLNRVWTFRGASTGAVHHEWLRYLATNAVGFALNRGVYIALIATSTLCVRHPVIPLAAGSIVAMGINFVMSRRVVYR</sequence>
<name>A0A963YSD1_9PROT</name>
<dbReference type="InterPro" id="IPR007267">
    <property type="entry name" value="GtrA_DPMS_TM"/>
</dbReference>
<feature type="domain" description="GtrA/DPMS transmembrane" evidence="7">
    <location>
        <begin position="17"/>
        <end position="135"/>
    </location>
</feature>
<evidence type="ECO:0000313" key="9">
    <source>
        <dbReference type="Proteomes" id="UP000708298"/>
    </source>
</evidence>
<evidence type="ECO:0000256" key="3">
    <source>
        <dbReference type="ARBA" id="ARBA00022692"/>
    </source>
</evidence>
<feature type="transmembrane region" description="Helical" evidence="6">
    <location>
        <begin position="83"/>
        <end position="107"/>
    </location>
</feature>
<dbReference type="GO" id="GO:0005886">
    <property type="term" value="C:plasma membrane"/>
    <property type="evidence" value="ECO:0007669"/>
    <property type="project" value="TreeGrafter"/>
</dbReference>
<keyword evidence="9" id="KW-1185">Reference proteome</keyword>
<feature type="transmembrane region" description="Helical" evidence="6">
    <location>
        <begin position="113"/>
        <end position="130"/>
    </location>
</feature>
<keyword evidence="5 6" id="KW-0472">Membrane</keyword>
<evidence type="ECO:0000256" key="1">
    <source>
        <dbReference type="ARBA" id="ARBA00004141"/>
    </source>
</evidence>
<proteinExistence type="inferred from homology"/>
<comment type="subcellular location">
    <subcellularLocation>
        <location evidence="1">Membrane</location>
        <topology evidence="1">Multi-pass membrane protein</topology>
    </subcellularLocation>
</comment>
<organism evidence="8 9">
    <name type="scientific">Acidisoma silvae</name>
    <dbReference type="NCBI Taxonomy" id="2802396"/>
    <lineage>
        <taxon>Bacteria</taxon>
        <taxon>Pseudomonadati</taxon>
        <taxon>Pseudomonadota</taxon>
        <taxon>Alphaproteobacteria</taxon>
        <taxon>Acetobacterales</taxon>
        <taxon>Acidocellaceae</taxon>
        <taxon>Acidisoma</taxon>
    </lineage>
</organism>
<comment type="caution">
    <text evidence="8">The sequence shown here is derived from an EMBL/GenBank/DDBJ whole genome shotgun (WGS) entry which is preliminary data.</text>
</comment>
<accession>A0A963YSD1</accession>
<comment type="similarity">
    <text evidence="2">Belongs to the GtrA family.</text>
</comment>
<evidence type="ECO:0000259" key="7">
    <source>
        <dbReference type="Pfam" id="PF04138"/>
    </source>
</evidence>
<dbReference type="Pfam" id="PF04138">
    <property type="entry name" value="GtrA_DPMS_TM"/>
    <property type="match status" value="1"/>
</dbReference>
<dbReference type="PANTHER" id="PTHR38459:SF1">
    <property type="entry name" value="PROPHAGE BACTOPRENOL-LINKED GLUCOSE TRANSLOCASE HOMOLOG"/>
    <property type="match status" value="1"/>
</dbReference>
<dbReference type="AlphaFoldDB" id="A0A963YSD1"/>
<evidence type="ECO:0000256" key="5">
    <source>
        <dbReference type="ARBA" id="ARBA00023136"/>
    </source>
</evidence>